<name>B8MAZ1_TALSN</name>
<dbReference type="InterPro" id="IPR050493">
    <property type="entry name" value="FAD-dep_Monooxygenase_BioMet"/>
</dbReference>
<evidence type="ECO:0000256" key="4">
    <source>
        <dbReference type="ARBA" id="ARBA00023002"/>
    </source>
</evidence>
<feature type="domain" description="FAD-binding" evidence="7">
    <location>
        <begin position="47"/>
        <end position="372"/>
    </location>
</feature>
<evidence type="ECO:0000313" key="8">
    <source>
        <dbReference type="EMBL" id="EED18692.1"/>
    </source>
</evidence>
<dbReference type="InterPro" id="IPR036188">
    <property type="entry name" value="FAD/NAD-bd_sf"/>
</dbReference>
<dbReference type="SUPFAM" id="SSF51905">
    <property type="entry name" value="FAD/NAD(P)-binding domain"/>
    <property type="match status" value="1"/>
</dbReference>
<dbReference type="OrthoDB" id="16820at2759"/>
<keyword evidence="9" id="KW-1185">Reference proteome</keyword>
<keyword evidence="5" id="KW-0503">Monooxygenase</keyword>
<dbReference type="PhylomeDB" id="B8MAZ1"/>
<sequence>MKGKYLSEPLHSAYWISEYLWFESLRTTHIEKVENICIPMAENNPEFRVLIAGAGIAGLATAIALSRISGIPNLDIQLYEQAPELTEIGASIALSPNGMRTLEKLGVHNALTDENGYRGPSGIPQIFRHWKTNQVVTVDTHVNVPNPRHHTTRFHRGHLHSALLQHVPGESIHLNKKVAGAVATDDKVTLYFEDGSEAHGDLLIGADGIKSRTRQSFFPEYKLKFSGKVFARSTFDASIVEGKIPDLPADSMHWWGPKDNFFASRLGKGQYTTVGAYEDGRSAEELEKQVSWDQPGNVEFLREKYKNWNPTVKALTELTPYTRLYANYAGEALPTWVLSSRATLVGDAAHTHGGAFAAGGSLALDDSFALALACKHVFLAVKPVESKFRSSDIRKALELYDKTRRPHTGRLLKIVHGQINKKPELHVSSEEEDAALISRMRNRPDTVWLSEHDVVQAFEKVVERTQLHSSIEGNRQSQHSVPVASGSERAGLQASKL</sequence>
<dbReference type="GO" id="GO:0071949">
    <property type="term" value="F:FAD binding"/>
    <property type="evidence" value="ECO:0007669"/>
    <property type="project" value="InterPro"/>
</dbReference>
<evidence type="ECO:0000256" key="1">
    <source>
        <dbReference type="ARBA" id="ARBA00007992"/>
    </source>
</evidence>
<dbReference type="OMA" id="PQIFRHW"/>
<gene>
    <name evidence="8" type="ORF">TSTA_124200</name>
</gene>
<evidence type="ECO:0000313" key="9">
    <source>
        <dbReference type="Proteomes" id="UP000001745"/>
    </source>
</evidence>
<dbReference type="VEuPathDB" id="FungiDB:TSTA_124200"/>
<dbReference type="Gene3D" id="3.50.50.60">
    <property type="entry name" value="FAD/NAD(P)-binding domain"/>
    <property type="match status" value="1"/>
</dbReference>
<feature type="compositionally biased region" description="Polar residues" evidence="6">
    <location>
        <begin position="469"/>
        <end position="480"/>
    </location>
</feature>
<dbReference type="Pfam" id="PF01494">
    <property type="entry name" value="FAD_binding_3"/>
    <property type="match status" value="1"/>
</dbReference>
<dbReference type="STRING" id="441959.B8MAZ1"/>
<proteinExistence type="inferred from homology"/>
<feature type="region of interest" description="Disordered" evidence="6">
    <location>
        <begin position="469"/>
        <end position="497"/>
    </location>
</feature>
<protein>
    <submittedName>
        <fullName evidence="8">Monoxygenase, putative</fullName>
    </submittedName>
</protein>
<evidence type="ECO:0000259" key="7">
    <source>
        <dbReference type="Pfam" id="PF01494"/>
    </source>
</evidence>
<dbReference type="InParanoid" id="B8MAZ1"/>
<dbReference type="PANTHER" id="PTHR13789">
    <property type="entry name" value="MONOOXYGENASE"/>
    <property type="match status" value="1"/>
</dbReference>
<evidence type="ECO:0000256" key="2">
    <source>
        <dbReference type="ARBA" id="ARBA00022630"/>
    </source>
</evidence>
<dbReference type="AlphaFoldDB" id="B8MAZ1"/>
<keyword evidence="2" id="KW-0285">Flavoprotein</keyword>
<dbReference type="PRINTS" id="PR00420">
    <property type="entry name" value="RNGMNOXGNASE"/>
</dbReference>
<dbReference type="GeneID" id="8098371"/>
<evidence type="ECO:0000256" key="6">
    <source>
        <dbReference type="SAM" id="MobiDB-lite"/>
    </source>
</evidence>
<dbReference type="InterPro" id="IPR002938">
    <property type="entry name" value="FAD-bd"/>
</dbReference>
<dbReference type="GO" id="GO:0004497">
    <property type="term" value="F:monooxygenase activity"/>
    <property type="evidence" value="ECO:0007669"/>
    <property type="project" value="UniProtKB-KW"/>
</dbReference>
<evidence type="ECO:0000256" key="3">
    <source>
        <dbReference type="ARBA" id="ARBA00022827"/>
    </source>
</evidence>
<dbReference type="HOGENOM" id="CLU_009665_6_4_1"/>
<accession>B8MAZ1</accession>
<organism evidence="8 9">
    <name type="scientific">Talaromyces stipitatus (strain ATCC 10500 / CBS 375.48 / QM 6759 / NRRL 1006)</name>
    <name type="common">Penicillium stipitatum</name>
    <dbReference type="NCBI Taxonomy" id="441959"/>
    <lineage>
        <taxon>Eukaryota</taxon>
        <taxon>Fungi</taxon>
        <taxon>Dikarya</taxon>
        <taxon>Ascomycota</taxon>
        <taxon>Pezizomycotina</taxon>
        <taxon>Eurotiomycetes</taxon>
        <taxon>Eurotiomycetidae</taxon>
        <taxon>Eurotiales</taxon>
        <taxon>Trichocomaceae</taxon>
        <taxon>Talaromyces</taxon>
        <taxon>Talaromyces sect. Talaromyces</taxon>
    </lineage>
</organism>
<dbReference type="PANTHER" id="PTHR13789:SF309">
    <property type="entry name" value="PUTATIVE (AFU_ORTHOLOGUE AFUA_6G14510)-RELATED"/>
    <property type="match status" value="1"/>
</dbReference>
<reference evidence="9" key="1">
    <citation type="journal article" date="2015" name="Genome Announc.">
        <title>Genome sequence of the AIDS-associated pathogen Penicillium marneffei (ATCC18224) and its near taxonomic relative Talaromyces stipitatus (ATCC10500).</title>
        <authorList>
            <person name="Nierman W.C."/>
            <person name="Fedorova-Abrams N.D."/>
            <person name="Andrianopoulos A."/>
        </authorList>
    </citation>
    <scope>NUCLEOTIDE SEQUENCE [LARGE SCALE GENOMIC DNA]</scope>
    <source>
        <strain evidence="9">ATCC 10500 / CBS 375.48 / QM 6759 / NRRL 1006</strain>
    </source>
</reference>
<evidence type="ECO:0000256" key="5">
    <source>
        <dbReference type="ARBA" id="ARBA00023033"/>
    </source>
</evidence>
<keyword evidence="3" id="KW-0274">FAD</keyword>
<dbReference type="eggNOG" id="KOG2614">
    <property type="taxonomic scope" value="Eukaryota"/>
</dbReference>
<dbReference type="RefSeq" id="XP_002482684.1">
    <property type="nucleotide sequence ID" value="XM_002482639.1"/>
</dbReference>
<dbReference type="Proteomes" id="UP000001745">
    <property type="component" value="Unassembled WGS sequence"/>
</dbReference>
<dbReference type="EMBL" id="EQ962655">
    <property type="protein sequence ID" value="EED18692.1"/>
    <property type="molecule type" value="Genomic_DNA"/>
</dbReference>
<comment type="similarity">
    <text evidence="1">Belongs to the paxM FAD-dependent monooxygenase family.</text>
</comment>
<keyword evidence="4" id="KW-0560">Oxidoreductase</keyword>